<protein>
    <submittedName>
        <fullName evidence="1">Uncharacterized protein</fullName>
    </submittedName>
</protein>
<reference evidence="1" key="1">
    <citation type="journal article" date="2015" name="Front. Microbiol.">
        <title>Combining genomic sequencing methods to explore viral diversity and reveal potential virus-host interactions.</title>
        <authorList>
            <person name="Chow C.E."/>
            <person name="Winget D.M."/>
            <person name="White R.A.III."/>
            <person name="Hallam S.J."/>
            <person name="Suttle C.A."/>
        </authorList>
    </citation>
    <scope>NUCLEOTIDE SEQUENCE</scope>
    <source>
        <strain evidence="1">Anoxic3_4</strain>
    </source>
</reference>
<evidence type="ECO:0000313" key="1">
    <source>
        <dbReference type="EMBL" id="AKH46111.1"/>
    </source>
</evidence>
<organism evidence="1">
    <name type="scientific">uncultured marine virus</name>
    <dbReference type="NCBI Taxonomy" id="186617"/>
    <lineage>
        <taxon>Viruses</taxon>
        <taxon>environmental samples</taxon>
    </lineage>
</organism>
<sequence>MRSGAANDWATRLQVKKTGSLSRRAEIRLWVDILSQILGNTGTRELLLGKMIKEFLLQTVTEKTVDSFGKTIFFRLSLLNIKVLLGTVAGQKHLQNKKKLTREEIRTKFRAARTPEEQKAILQTLKDDYGIKTAEEARVFVGGR</sequence>
<reference evidence="1" key="2">
    <citation type="submission" date="2015-03" db="EMBL/GenBank/DDBJ databases">
        <authorList>
            <person name="Chow C.-E.T."/>
            <person name="Winget D.M."/>
            <person name="White R.A.III."/>
            <person name="Hallam S.J."/>
            <person name="Suttle C.A."/>
        </authorList>
    </citation>
    <scope>NUCLEOTIDE SEQUENCE</scope>
    <source>
        <strain evidence="1">Anoxic3_4</strain>
    </source>
</reference>
<name>A0A0F7L537_9VIRU</name>
<accession>A0A0F7L537</accession>
<proteinExistence type="predicted"/>
<dbReference type="EMBL" id="KR029579">
    <property type="protein sequence ID" value="AKH46111.1"/>
    <property type="molecule type" value="Genomic_DNA"/>
</dbReference>